<dbReference type="InterPro" id="IPR000209">
    <property type="entry name" value="Peptidase_S8/S53_dom"/>
</dbReference>
<feature type="active site" description="Charge relay system" evidence="5">
    <location>
        <position position="67"/>
    </location>
</feature>
<proteinExistence type="inferred from homology"/>
<dbReference type="PROSITE" id="PS00137">
    <property type="entry name" value="SUBTILASE_HIS"/>
    <property type="match status" value="1"/>
</dbReference>
<feature type="domain" description="Peptidase S8/S53" evidence="7">
    <location>
        <begin position="25"/>
        <end position="300"/>
    </location>
</feature>
<dbReference type="PROSITE" id="PS51892">
    <property type="entry name" value="SUBTILASE"/>
    <property type="match status" value="1"/>
</dbReference>
<dbReference type="RefSeq" id="WP_323245905.1">
    <property type="nucleotide sequence ID" value="NZ_JAYGHK010000075.1"/>
</dbReference>
<dbReference type="EMBL" id="JAYGHK010000075">
    <property type="protein sequence ID" value="MEA5610105.1"/>
    <property type="molecule type" value="Genomic_DNA"/>
</dbReference>
<dbReference type="InterPro" id="IPR023827">
    <property type="entry name" value="Peptidase_S8_Asp-AS"/>
</dbReference>
<keyword evidence="3 5" id="KW-0378">Hydrolase</keyword>
<name>A0ABU5UYG2_NODSP</name>
<dbReference type="Gene3D" id="3.40.50.200">
    <property type="entry name" value="Peptidase S8/S53 domain"/>
    <property type="match status" value="1"/>
</dbReference>
<evidence type="ECO:0000256" key="1">
    <source>
        <dbReference type="ARBA" id="ARBA00011073"/>
    </source>
</evidence>
<evidence type="ECO:0000259" key="7">
    <source>
        <dbReference type="Pfam" id="PF00082"/>
    </source>
</evidence>
<evidence type="ECO:0000256" key="5">
    <source>
        <dbReference type="PROSITE-ProRule" id="PRU01240"/>
    </source>
</evidence>
<dbReference type="PRINTS" id="PR00723">
    <property type="entry name" value="SUBTILISIN"/>
</dbReference>
<dbReference type="SUPFAM" id="SSF52743">
    <property type="entry name" value="Subtilisin-like"/>
    <property type="match status" value="1"/>
</dbReference>
<protein>
    <submittedName>
        <fullName evidence="8">DVUA0089 family protein</fullName>
    </submittedName>
</protein>
<dbReference type="Pfam" id="PF00082">
    <property type="entry name" value="Peptidase_S8"/>
    <property type="match status" value="1"/>
</dbReference>
<dbReference type="InterPro" id="IPR015500">
    <property type="entry name" value="Peptidase_S8_subtilisin-rel"/>
</dbReference>
<evidence type="ECO:0000256" key="6">
    <source>
        <dbReference type="RuleBase" id="RU003355"/>
    </source>
</evidence>
<evidence type="ECO:0000313" key="9">
    <source>
        <dbReference type="Proteomes" id="UP001303285"/>
    </source>
</evidence>
<keyword evidence="4 5" id="KW-0720">Serine protease</keyword>
<reference evidence="8 9" key="1">
    <citation type="submission" date="2023-12" db="EMBL/GenBank/DDBJ databases">
        <title>Baltic Sea Cyanobacteria.</title>
        <authorList>
            <person name="Delbaje E."/>
            <person name="Fewer D.P."/>
            <person name="Shishido T.K."/>
        </authorList>
    </citation>
    <scope>NUCLEOTIDE SEQUENCE [LARGE SCALE GENOMIC DNA]</scope>
    <source>
        <strain evidence="8 9">UHCC 0060</strain>
    </source>
</reference>
<dbReference type="PANTHER" id="PTHR43806:SF11">
    <property type="entry name" value="CEREVISIN-RELATED"/>
    <property type="match status" value="1"/>
</dbReference>
<dbReference type="NCBIfam" id="NF038127">
    <property type="entry name" value="FDP_fam"/>
    <property type="match status" value="1"/>
</dbReference>
<dbReference type="PROSITE" id="PS00136">
    <property type="entry name" value="SUBTILASE_ASP"/>
    <property type="match status" value="1"/>
</dbReference>
<sequence>MSNPAFNLIGLTQLRNDSRFVGIDGSGMAVAVIDTGLDGTHSLLNSNYVAGRDFVYGDNDPEDIDGHGTHVAGTVGAADPRYGVAPDVKLIGLKVFGNNGGGARSTDIQAALQWVIDNKELYNIVAVNMSLGAGFYTSVSEAAGDIIIDEVRRLEELGVVVVSATGNSFKNNEYQNMAAPAIFSTLAVGAVWQDGINRDFRWRSGGIDYTTGADRVTSFSQRLDAPNKIFAPGAMITSTVPGNRLDAMGGTSMASPVVAGAVALMQEAAMQFGGRFLTSSEVVQIMRSTADIIFDGDDEDDNVENTSTNYPRLNIYNAVQEVQRLFQDIAPNGDPNGTIQGAYIGPILDGTTTINSILGSIGIDGGSVQVGDKDVDIIRFEMRSPGIITIEVSSHPDNPADFDSLLRLFNTSGEEIAFDDDSGVDTFSAINISLASGVYYAGISGYNNRNYNPNVAASGVSAATGNYSLNFQLRNPDPNGIISGAIPVNLGTDSEPLYFQGIVDSDPIANSDERITIGPADVDIFKLVAPDNGILLIDIDTPYDNYVDSFLRVFDEDGNELFFSDDDLAFNSSLVYTEFTDNEYPSLVFPDSVDRSYYEGHTTDSFIGLRVDRGQTYYIAVSDYDNQTYNPNSLDGRSGTGTGGLFDLTVQFFSNDQNGSITQALKNNYIPINVTNLPGIIGGDSNLETGEFIEVGDRDVDFFKINSPNAGILEIDIKSYGDPTIIDEVDAVVFIYDREGNLLALNDDRDTSLDPLLRYQITANTDYFVAVTGYGNDSFNPFQLGSGSSGDTGEYKFNSRLLPLSQITALSNNTSTSGTVENVSVGSIIFGNIGDDNGFFVGASDIDIYRFTPTTTARVTIRASANEAFNADTFLRVFNANGTEIAFNDDENALTRGSGIQIDVTAGTQYLIGVNGASPQARNYNPLTGAGAANGSQGDYVLSIFNNVIILDINGSSNEYALSAASQDVT</sequence>
<feature type="non-terminal residue" evidence="8">
    <location>
        <position position="970"/>
    </location>
</feature>
<keyword evidence="9" id="KW-1185">Reference proteome</keyword>
<organism evidence="8 9">
    <name type="scientific">Nodularia spumigena UHCC 0060</name>
    <dbReference type="NCBI Taxonomy" id="3110300"/>
    <lineage>
        <taxon>Bacteria</taxon>
        <taxon>Bacillati</taxon>
        <taxon>Cyanobacteriota</taxon>
        <taxon>Cyanophyceae</taxon>
        <taxon>Nostocales</taxon>
        <taxon>Nodulariaceae</taxon>
        <taxon>Nodularia</taxon>
    </lineage>
</organism>
<comment type="caution">
    <text evidence="8">The sequence shown here is derived from an EMBL/GenBank/DDBJ whole genome shotgun (WGS) entry which is preliminary data.</text>
</comment>
<keyword evidence="2 5" id="KW-0645">Protease</keyword>
<dbReference type="PANTHER" id="PTHR43806">
    <property type="entry name" value="PEPTIDASE S8"/>
    <property type="match status" value="1"/>
</dbReference>
<dbReference type="InterPro" id="IPR023828">
    <property type="entry name" value="Peptidase_S8_Ser-AS"/>
</dbReference>
<accession>A0ABU5UYG2</accession>
<dbReference type="Proteomes" id="UP001303285">
    <property type="component" value="Unassembled WGS sequence"/>
</dbReference>
<dbReference type="InterPro" id="IPR050131">
    <property type="entry name" value="Peptidase_S8_subtilisin-like"/>
</dbReference>
<gene>
    <name evidence="8" type="ORF">VB695_18860</name>
</gene>
<evidence type="ECO:0000256" key="2">
    <source>
        <dbReference type="ARBA" id="ARBA00022670"/>
    </source>
</evidence>
<comment type="similarity">
    <text evidence="1 5 6">Belongs to the peptidase S8 family.</text>
</comment>
<dbReference type="InterPro" id="IPR022398">
    <property type="entry name" value="Peptidase_S8_His-AS"/>
</dbReference>
<evidence type="ECO:0000256" key="4">
    <source>
        <dbReference type="ARBA" id="ARBA00022825"/>
    </source>
</evidence>
<feature type="active site" description="Charge relay system" evidence="5">
    <location>
        <position position="34"/>
    </location>
</feature>
<dbReference type="PROSITE" id="PS00138">
    <property type="entry name" value="SUBTILASE_SER"/>
    <property type="match status" value="1"/>
</dbReference>
<dbReference type="InterPro" id="IPR036852">
    <property type="entry name" value="Peptidase_S8/S53_dom_sf"/>
</dbReference>
<dbReference type="Gene3D" id="2.60.120.380">
    <property type="match status" value="4"/>
</dbReference>
<evidence type="ECO:0000256" key="3">
    <source>
        <dbReference type="ARBA" id="ARBA00022801"/>
    </source>
</evidence>
<feature type="active site" description="Charge relay system" evidence="5">
    <location>
        <position position="252"/>
    </location>
</feature>
<evidence type="ECO:0000313" key="8">
    <source>
        <dbReference type="EMBL" id="MEA5610105.1"/>
    </source>
</evidence>